<dbReference type="EMBL" id="CAJVPU010025254">
    <property type="protein sequence ID" value="CAG8695628.1"/>
    <property type="molecule type" value="Genomic_DNA"/>
</dbReference>
<comment type="caution">
    <text evidence="1">The sequence shown here is derived from an EMBL/GenBank/DDBJ whole genome shotgun (WGS) entry which is preliminary data.</text>
</comment>
<feature type="non-terminal residue" evidence="1">
    <location>
        <position position="1"/>
    </location>
</feature>
<dbReference type="Proteomes" id="UP000789702">
    <property type="component" value="Unassembled WGS sequence"/>
</dbReference>
<protein>
    <submittedName>
        <fullName evidence="1">6818_t:CDS:1</fullName>
    </submittedName>
</protein>
<proteinExistence type="predicted"/>
<keyword evidence="2" id="KW-1185">Reference proteome</keyword>
<evidence type="ECO:0000313" key="1">
    <source>
        <dbReference type="EMBL" id="CAG8695628.1"/>
    </source>
</evidence>
<evidence type="ECO:0000313" key="2">
    <source>
        <dbReference type="Proteomes" id="UP000789702"/>
    </source>
</evidence>
<reference evidence="1" key="1">
    <citation type="submission" date="2021-06" db="EMBL/GenBank/DDBJ databases">
        <authorList>
            <person name="Kallberg Y."/>
            <person name="Tangrot J."/>
            <person name="Rosling A."/>
        </authorList>
    </citation>
    <scope>NUCLEOTIDE SEQUENCE</scope>
    <source>
        <strain evidence="1">IL203A</strain>
    </source>
</reference>
<accession>A0ACA9P9R3</accession>
<sequence length="156" mass="18244">NQSSFSTSTLPTTLVITIKDLKQISTVQEYVSYFRNLLRLIEKMYKANKVIYFTEGLKGATKVEVNYWASEILDNVVKLAISYNTAMYESFETYKEQELTPMELDKTEIKNNKQKGFLRTNKNKILIKEQKQIYKKNSQYSVCSKKDIGQEIVKIR</sequence>
<gene>
    <name evidence="1" type="ORF">DHETER_LOCUS11487</name>
</gene>
<organism evidence="1 2">
    <name type="scientific">Dentiscutata heterogama</name>
    <dbReference type="NCBI Taxonomy" id="1316150"/>
    <lineage>
        <taxon>Eukaryota</taxon>
        <taxon>Fungi</taxon>
        <taxon>Fungi incertae sedis</taxon>
        <taxon>Mucoromycota</taxon>
        <taxon>Glomeromycotina</taxon>
        <taxon>Glomeromycetes</taxon>
        <taxon>Diversisporales</taxon>
        <taxon>Gigasporaceae</taxon>
        <taxon>Dentiscutata</taxon>
    </lineage>
</organism>
<feature type="non-terminal residue" evidence="1">
    <location>
        <position position="156"/>
    </location>
</feature>
<name>A0ACA9P9R3_9GLOM</name>